<evidence type="ECO:0000313" key="8">
    <source>
        <dbReference type="EMBL" id="KAF8697141.1"/>
    </source>
</evidence>
<feature type="transmembrane region" description="Helical" evidence="6">
    <location>
        <begin position="214"/>
        <end position="235"/>
    </location>
</feature>
<dbReference type="GO" id="GO:0022857">
    <property type="term" value="F:transmembrane transporter activity"/>
    <property type="evidence" value="ECO:0007669"/>
    <property type="project" value="InterPro"/>
</dbReference>
<gene>
    <name evidence="8" type="ORF">HU200_036135</name>
</gene>
<evidence type="ECO:0000313" key="9">
    <source>
        <dbReference type="Proteomes" id="UP000636709"/>
    </source>
</evidence>
<feature type="transmembrane region" description="Helical" evidence="6">
    <location>
        <begin position="129"/>
        <end position="149"/>
    </location>
</feature>
<feature type="transmembrane region" description="Helical" evidence="6">
    <location>
        <begin position="305"/>
        <end position="324"/>
    </location>
</feature>
<protein>
    <recommendedName>
        <fullName evidence="6">WAT1-related protein</fullName>
    </recommendedName>
</protein>
<evidence type="ECO:0000259" key="7">
    <source>
        <dbReference type="Pfam" id="PF00892"/>
    </source>
</evidence>
<dbReference type="InterPro" id="IPR000620">
    <property type="entry name" value="EamA_dom"/>
</dbReference>
<feature type="transmembrane region" description="Helical" evidence="6">
    <location>
        <begin position="279"/>
        <end position="299"/>
    </location>
</feature>
<dbReference type="SUPFAM" id="SSF103481">
    <property type="entry name" value="Multidrug resistance efflux transporter EmrE"/>
    <property type="match status" value="2"/>
</dbReference>
<feature type="transmembrane region" description="Helical" evidence="6">
    <location>
        <begin position="93"/>
        <end position="117"/>
    </location>
</feature>
<feature type="transmembrane region" description="Helical" evidence="6">
    <location>
        <begin position="7"/>
        <end position="28"/>
    </location>
</feature>
<dbReference type="AlphaFoldDB" id="A0A835EL64"/>
<dbReference type="GO" id="GO:0016020">
    <property type="term" value="C:membrane"/>
    <property type="evidence" value="ECO:0007669"/>
    <property type="project" value="UniProtKB-SubCell"/>
</dbReference>
<dbReference type="Proteomes" id="UP000636709">
    <property type="component" value="Unassembled WGS sequence"/>
</dbReference>
<feature type="domain" description="EamA" evidence="7">
    <location>
        <begin position="7"/>
        <end position="147"/>
    </location>
</feature>
<comment type="caution">
    <text evidence="8">The sequence shown here is derived from an EMBL/GenBank/DDBJ whole genome shotgun (WGS) entry which is preliminary data.</text>
</comment>
<accession>A0A835EL64</accession>
<keyword evidence="3 6" id="KW-0812">Transmembrane</keyword>
<comment type="subcellular location">
    <subcellularLocation>
        <location evidence="1 6">Membrane</location>
        <topology evidence="1 6">Multi-pass membrane protein</topology>
    </subcellularLocation>
</comment>
<keyword evidence="5 6" id="KW-0472">Membrane</keyword>
<sequence>MDEKKPYIIAIIIQVIYTGMFVVNKAALDHGMNSFVFIFYRQGAASLLLLPIAVILERRNARSMSFLLLLKLFICALIGITISLNLYNVGLKLTTATVASATTNSLPVITFCLALLLRMEDLKLRSRSGIAKLAGVALCLAGVLVIAFYSGPFLSPVNHHRAFSAGTHASITSADSASRSTWIKGTFMAVLAIIAWSVWIVLQAAVLKEFPNKMLVTVTQCLFSVVQSFVVAVVAERDFSKWKLRPDIGLLAIAYSGLVVFGVSYYLQAWCVEMKGPVFLAAWAPLGFILTMFCSSFFLGEMVHLGSIIGGILLSGGLYSVLWGKSKENKTKNIEVIVSNRASQDDELVHMGVEEKEKKNSEEERDVSSAFVVGQVRTIG</sequence>
<feature type="transmembrane region" description="Helical" evidence="6">
    <location>
        <begin position="68"/>
        <end position="87"/>
    </location>
</feature>
<dbReference type="Pfam" id="PF00892">
    <property type="entry name" value="EamA"/>
    <property type="match status" value="2"/>
</dbReference>
<organism evidence="8 9">
    <name type="scientific">Digitaria exilis</name>
    <dbReference type="NCBI Taxonomy" id="1010633"/>
    <lineage>
        <taxon>Eukaryota</taxon>
        <taxon>Viridiplantae</taxon>
        <taxon>Streptophyta</taxon>
        <taxon>Embryophyta</taxon>
        <taxon>Tracheophyta</taxon>
        <taxon>Spermatophyta</taxon>
        <taxon>Magnoliopsida</taxon>
        <taxon>Liliopsida</taxon>
        <taxon>Poales</taxon>
        <taxon>Poaceae</taxon>
        <taxon>PACMAD clade</taxon>
        <taxon>Panicoideae</taxon>
        <taxon>Panicodae</taxon>
        <taxon>Paniceae</taxon>
        <taxon>Anthephorinae</taxon>
        <taxon>Digitaria</taxon>
    </lineage>
</organism>
<evidence type="ECO:0000256" key="1">
    <source>
        <dbReference type="ARBA" id="ARBA00004141"/>
    </source>
</evidence>
<dbReference type="OrthoDB" id="689368at2759"/>
<evidence type="ECO:0000256" key="3">
    <source>
        <dbReference type="ARBA" id="ARBA00022692"/>
    </source>
</evidence>
<feature type="transmembrane region" description="Helical" evidence="6">
    <location>
        <begin position="182"/>
        <end position="202"/>
    </location>
</feature>
<comment type="similarity">
    <text evidence="2 6">Belongs to the drug/metabolite transporter (DMT) superfamily. Plant drug/metabolite exporter (P-DME) (TC 2.A.7.4) family.</text>
</comment>
<evidence type="ECO:0000256" key="2">
    <source>
        <dbReference type="ARBA" id="ARBA00007635"/>
    </source>
</evidence>
<feature type="transmembrane region" description="Helical" evidence="6">
    <location>
        <begin position="34"/>
        <end position="56"/>
    </location>
</feature>
<keyword evidence="9" id="KW-1185">Reference proteome</keyword>
<reference evidence="8" key="1">
    <citation type="submission" date="2020-07" db="EMBL/GenBank/DDBJ databases">
        <title>Genome sequence and genetic diversity analysis of an under-domesticated orphan crop, white fonio (Digitaria exilis).</title>
        <authorList>
            <person name="Bennetzen J.L."/>
            <person name="Chen S."/>
            <person name="Ma X."/>
            <person name="Wang X."/>
            <person name="Yssel A.E.J."/>
            <person name="Chaluvadi S.R."/>
            <person name="Johnson M."/>
            <person name="Gangashetty P."/>
            <person name="Hamidou F."/>
            <person name="Sanogo M.D."/>
            <person name="Zwaenepoel A."/>
            <person name="Wallace J."/>
            <person name="Van De Peer Y."/>
            <person name="Van Deynze A."/>
        </authorList>
    </citation>
    <scope>NUCLEOTIDE SEQUENCE</scope>
    <source>
        <tissue evidence="8">Leaves</tissue>
    </source>
</reference>
<keyword evidence="4 6" id="KW-1133">Transmembrane helix</keyword>
<evidence type="ECO:0000256" key="4">
    <source>
        <dbReference type="ARBA" id="ARBA00022989"/>
    </source>
</evidence>
<feature type="transmembrane region" description="Helical" evidence="6">
    <location>
        <begin position="247"/>
        <end position="267"/>
    </location>
</feature>
<name>A0A835EL64_9POAL</name>
<dbReference type="InterPro" id="IPR030184">
    <property type="entry name" value="WAT1-related"/>
</dbReference>
<evidence type="ECO:0000256" key="6">
    <source>
        <dbReference type="RuleBase" id="RU363077"/>
    </source>
</evidence>
<feature type="domain" description="EamA" evidence="7">
    <location>
        <begin position="184"/>
        <end position="322"/>
    </location>
</feature>
<dbReference type="PANTHER" id="PTHR31218">
    <property type="entry name" value="WAT1-RELATED PROTEIN"/>
    <property type="match status" value="1"/>
</dbReference>
<evidence type="ECO:0000256" key="5">
    <source>
        <dbReference type="ARBA" id="ARBA00023136"/>
    </source>
</evidence>
<dbReference type="EMBL" id="JACEFO010001877">
    <property type="protein sequence ID" value="KAF8697141.1"/>
    <property type="molecule type" value="Genomic_DNA"/>
</dbReference>
<dbReference type="InterPro" id="IPR037185">
    <property type="entry name" value="EmrE-like"/>
</dbReference>
<proteinExistence type="inferred from homology"/>